<keyword evidence="3" id="KW-1185">Reference proteome</keyword>
<protein>
    <submittedName>
        <fullName evidence="2">Uncharacterized protein</fullName>
    </submittedName>
</protein>
<feature type="transmembrane region" description="Helical" evidence="1">
    <location>
        <begin position="34"/>
        <end position="52"/>
    </location>
</feature>
<evidence type="ECO:0000313" key="3">
    <source>
        <dbReference type="Proteomes" id="UP001195903"/>
    </source>
</evidence>
<dbReference type="RefSeq" id="WP_214506363.1">
    <property type="nucleotide sequence ID" value="NZ_JAHEPS010000002.1"/>
</dbReference>
<gene>
    <name evidence="2" type="ORF">KJI95_06430</name>
</gene>
<evidence type="ECO:0000256" key="1">
    <source>
        <dbReference type="SAM" id="Phobius"/>
    </source>
</evidence>
<accession>A0ABS5V2X1</accession>
<comment type="caution">
    <text evidence="2">The sequence shown here is derived from an EMBL/GenBank/DDBJ whole genome shotgun (WGS) entry which is preliminary data.</text>
</comment>
<sequence>MKLPPMPLLLLLVLYVLLTALAIGRLIVTGAPDMFTLGVIPVLIGILLRSFWALWALRIYIAVQTLGFAALGVTAILATRISPEDARLFIGKTELPIPVVALCAALLLGFQWWVAFHRSTRNYLEQAKA</sequence>
<dbReference type="Proteomes" id="UP001195903">
    <property type="component" value="Unassembled WGS sequence"/>
</dbReference>
<evidence type="ECO:0000313" key="2">
    <source>
        <dbReference type="EMBL" id="MBT1444161.1"/>
    </source>
</evidence>
<keyword evidence="1" id="KW-1133">Transmembrane helix</keyword>
<name>A0ABS5V2X1_9GAMM</name>
<feature type="transmembrane region" description="Helical" evidence="1">
    <location>
        <begin position="59"/>
        <end position="77"/>
    </location>
</feature>
<reference evidence="2 3" key="1">
    <citation type="submission" date="2021-05" db="EMBL/GenBank/DDBJ databases">
        <title>Shewanella sp. JM162201.</title>
        <authorList>
            <person name="Xu S."/>
            <person name="Li A."/>
        </authorList>
    </citation>
    <scope>NUCLEOTIDE SEQUENCE [LARGE SCALE GENOMIC DNA]</scope>
    <source>
        <strain evidence="2 3">JM162201</strain>
    </source>
</reference>
<organism evidence="2 3">
    <name type="scientific">Shewanella jiangmenensis</name>
    <dbReference type="NCBI Taxonomy" id="2837387"/>
    <lineage>
        <taxon>Bacteria</taxon>
        <taxon>Pseudomonadati</taxon>
        <taxon>Pseudomonadota</taxon>
        <taxon>Gammaproteobacteria</taxon>
        <taxon>Alteromonadales</taxon>
        <taxon>Shewanellaceae</taxon>
        <taxon>Shewanella</taxon>
    </lineage>
</organism>
<dbReference type="EMBL" id="JAHEPS010000002">
    <property type="protein sequence ID" value="MBT1444161.1"/>
    <property type="molecule type" value="Genomic_DNA"/>
</dbReference>
<keyword evidence="1" id="KW-0812">Transmembrane</keyword>
<proteinExistence type="predicted"/>
<keyword evidence="1" id="KW-0472">Membrane</keyword>
<feature type="transmembrane region" description="Helical" evidence="1">
    <location>
        <begin position="97"/>
        <end position="116"/>
    </location>
</feature>